<proteinExistence type="predicted"/>
<dbReference type="RefSeq" id="WP_158426107.1">
    <property type="nucleotide sequence ID" value="NZ_JAOQJQ010000007.1"/>
</dbReference>
<dbReference type="PANTHER" id="PTHR36120">
    <property type="entry name" value="FUCOSE ISOMERASE"/>
    <property type="match status" value="1"/>
</dbReference>
<evidence type="ECO:0000256" key="1">
    <source>
        <dbReference type="ARBA" id="ARBA00023235"/>
    </source>
</evidence>
<dbReference type="GO" id="GO:0016853">
    <property type="term" value="F:isomerase activity"/>
    <property type="evidence" value="ECO:0007669"/>
    <property type="project" value="UniProtKB-KW"/>
</dbReference>
<dbReference type="SUPFAM" id="SSF53743">
    <property type="entry name" value="FucI/AraA N-terminal and middle domains"/>
    <property type="match status" value="1"/>
</dbReference>
<dbReference type="Proteomes" id="UP001652442">
    <property type="component" value="Unassembled WGS sequence"/>
</dbReference>
<reference evidence="3 4" key="1">
    <citation type="journal article" date="2021" name="ISME Commun">
        <title>Automated analysis of genomic sequences facilitates high-throughput and comprehensive description of bacteria.</title>
        <authorList>
            <person name="Hitch T.C.A."/>
        </authorList>
    </citation>
    <scope>NUCLEOTIDE SEQUENCE [LARGE SCALE GENOMIC DNA]</scope>
    <source>
        <strain evidence="3 4">Sanger_109</strain>
    </source>
</reference>
<evidence type="ECO:0000313" key="3">
    <source>
        <dbReference type="EMBL" id="MCU6763466.1"/>
    </source>
</evidence>
<gene>
    <name evidence="3" type="ORF">OCV88_14215</name>
</gene>
<organism evidence="3 4">
    <name type="scientific">Brotonthovivens ammoniilytica</name>
    <dbReference type="NCBI Taxonomy" id="2981725"/>
    <lineage>
        <taxon>Bacteria</taxon>
        <taxon>Bacillati</taxon>
        <taxon>Bacillota</taxon>
        <taxon>Clostridia</taxon>
        <taxon>Lachnospirales</taxon>
        <taxon>Lachnospiraceae</taxon>
        <taxon>Brotonthovivens</taxon>
    </lineage>
</organism>
<evidence type="ECO:0000256" key="2">
    <source>
        <dbReference type="ARBA" id="ARBA00023277"/>
    </source>
</evidence>
<sequence>MIKKSVDVVLRVRPVFLAIIHEYSYEGPCRFGKGEQLEKSYEVMMAQELYKKFKNNISKNITMDGIEILDPIYVERDDWFVTKEDMFLKMAEDIEQVDFFIFSTGIGRGDLYLEFAQRYKKPMGVAPQQCCGPALNTAAVRARGLESYSYRTWDDLRTHLRVMRAKKALAETRVLLASRFNSTTSFSTPDTFVNINEIADKFGIRFRNINAHELIDQTHMVDPTTNPTLPGRKALNINEEDMVLVEKITDELIAGAQFNKMEREKLKKSVVAYVTVQKLMEFNDCNAFTIPCPDICSTRRMNEEQITFCLTHSLNNEQGIPSACEFDINSLVTMVMLTNLSGKAPYMGNTNCVYYDEDGKMVTLQNIGEDDIQNIKDADRANLYLSFHSTPNRKLKGLSAKTGSYGIAPFAHGGFGATFRYDFGQDNGQEITLAKISPDGNQLFVAKATICGGAGYDRMNCDQGVFFTVEDQEDFFYKQINFGNHCPLVYGDYTKELIMLGKAYGLEVVTA</sequence>
<keyword evidence="1 3" id="KW-0413">Isomerase</keyword>
<comment type="caution">
    <text evidence="3">The sequence shown here is derived from an EMBL/GenBank/DDBJ whole genome shotgun (WGS) entry which is preliminary data.</text>
</comment>
<protein>
    <submittedName>
        <fullName evidence="3">Fucose isomerase</fullName>
    </submittedName>
</protein>
<dbReference type="EMBL" id="JAOQJQ010000007">
    <property type="protein sequence ID" value="MCU6763466.1"/>
    <property type="molecule type" value="Genomic_DNA"/>
</dbReference>
<dbReference type="PANTHER" id="PTHR36120:SF1">
    <property type="entry name" value="L-FUCOSE ISOMERASE C-TERMINAL DOMAIN-CONTAINING PROTEIN"/>
    <property type="match status" value="1"/>
</dbReference>
<evidence type="ECO:0000313" key="4">
    <source>
        <dbReference type="Proteomes" id="UP001652442"/>
    </source>
</evidence>
<keyword evidence="4" id="KW-1185">Reference proteome</keyword>
<dbReference type="InterPro" id="IPR009015">
    <property type="entry name" value="Fucose_isomerase_N/cen_sf"/>
</dbReference>
<accession>A0ABT2TNX0</accession>
<keyword evidence="2" id="KW-0119">Carbohydrate metabolism</keyword>
<name>A0ABT2TNX0_9FIRM</name>